<sequence>MRIIVKNKGVFIVIFITLIVFNVFLIREYTHAKAQEKNINIEVLIDGIDDVPKVGRVGEPLKFEEHIEMWHSSGGYWIYEDIIINDSDLENDLTDEDALADAIKGEFAFEYKLEPELYNKLIKTENLKVVCSTTLKNSAIDEYRTIYDIFYEKPSIELKNGKIYFKGKPKLNFYTEDRITYSDIIGDLLNVQIPLVDPDYGMNLYAIWSRNPSDAIGGAWGYFNKDDPFATPDVPTVEELKELGKISNEESYKSILDIPNIEDILERQIQELGAISPSQIKDSSGHLQEGFKLIAGGKVCISDESSVGSGTFIDGGAVGLIFYYPIVLTFYAAADDLSANFEEIPSGAVEGDEVLVSVVVNSTFEEEITTSYEWEITNKNGDKINTKFLGSVSNRQGKVTIPAGGETLFYASFTMPNSDVRIQFKINEDGQEPLETYLDNNILDSESFAIKLVERYDTVGEFDLPYNALSRKLRFPLANGKDITAKLNLPKGSWDGRATGSLDIDNTTPSLFKNFKPNKISVNEDSTEIVLNPNIEMAIYRTSFEDDPQNRKWLDWTNPWEPKVLSGKIEYGGSVRRNYKYREYTSADDEEGKLITSTTSAPFNSGTDTKNIKAYIYNGRETILPKSFNNKIENNEHIYLQKKLFWQSEPYPFNVIRWMCHIDENGREYGWTAVDGQYKRTFIQQNSAEIKVEQKSSMTNEYYQGRDAAAKGINQKSLYDKAVFATDKELQRFDYPIKSGYYFNPAGEYKITVETVTHKPVKGKTKDHENLVNALINSFRYETDLIYITDGREAVNINNKPIRSIGGKLQKEPAIMSMMNNQTVNGMNLLTVNTSYKSDFKEIAYSSVSGGYTHDYWKEILEGYSESGTLASRDNFKYREYIKDGQSMYEITEITEITIKVNKDNINLYTHAHMPDGEYYIRVWMEDINLANANFTSINNAYNSLGTLKGIVPLDEINITVKGSMYDDTN</sequence>
<comment type="caution">
    <text evidence="2">The sequence shown here is derived from an EMBL/GenBank/DDBJ whole genome shotgun (WGS) entry which is preliminary data.</text>
</comment>
<keyword evidence="1" id="KW-0472">Membrane</keyword>
<dbReference type="Proteomes" id="UP000239720">
    <property type="component" value="Unassembled WGS sequence"/>
</dbReference>
<dbReference type="EMBL" id="NEMB01000003">
    <property type="protein sequence ID" value="PQQ65417.1"/>
    <property type="molecule type" value="Genomic_DNA"/>
</dbReference>
<organism evidence="2 3">
    <name type="scientific">Acetivibrio saccincola</name>
    <dbReference type="NCBI Taxonomy" id="1677857"/>
    <lineage>
        <taxon>Bacteria</taxon>
        <taxon>Bacillati</taxon>
        <taxon>Bacillota</taxon>
        <taxon>Clostridia</taxon>
        <taxon>Eubacteriales</taxon>
        <taxon>Oscillospiraceae</taxon>
        <taxon>Acetivibrio</taxon>
    </lineage>
</organism>
<dbReference type="AlphaFoldDB" id="A0A2S8R6K1"/>
<evidence type="ECO:0000256" key="1">
    <source>
        <dbReference type="SAM" id="Phobius"/>
    </source>
</evidence>
<reference evidence="2 3" key="1">
    <citation type="journal article" date="2018" name="Syst. Appl. Microbiol.">
        <title>Characterization and high-quality draft genome sequence of Herbivorax saccincola A7, an anaerobic, alkaliphilic, thermophilic, cellulolytic, and xylanolytic bacterium.</title>
        <authorList>
            <person name="Aikawa S."/>
            <person name="Baramee S."/>
            <person name="Sermsathanaswadi J."/>
            <person name="Thianheng P."/>
            <person name="Tachaapaikoon C."/>
            <person name="Shikata A."/>
            <person name="Waeonukul R."/>
            <person name="Pason P."/>
            <person name="Ratanakhanokchai K."/>
            <person name="Kosugi A."/>
        </authorList>
    </citation>
    <scope>NUCLEOTIDE SEQUENCE [LARGE SCALE GENOMIC DNA]</scope>
    <source>
        <strain evidence="2 3">A7</strain>
    </source>
</reference>
<keyword evidence="1" id="KW-1133">Transmembrane helix</keyword>
<gene>
    <name evidence="2" type="ORF">B9R14_00595</name>
</gene>
<protein>
    <recommendedName>
        <fullName evidence="4">DUF5704 domain-containing protein</fullName>
    </recommendedName>
</protein>
<feature type="transmembrane region" description="Helical" evidence="1">
    <location>
        <begin position="9"/>
        <end position="26"/>
    </location>
</feature>
<evidence type="ECO:0000313" key="3">
    <source>
        <dbReference type="Proteomes" id="UP000239720"/>
    </source>
</evidence>
<keyword evidence="1" id="KW-0812">Transmembrane</keyword>
<accession>A0A2S8R6K1</accession>
<name>A0A2S8R6K1_9FIRM</name>
<proteinExistence type="predicted"/>
<evidence type="ECO:0000313" key="2">
    <source>
        <dbReference type="EMBL" id="PQQ65417.1"/>
    </source>
</evidence>
<evidence type="ECO:0008006" key="4">
    <source>
        <dbReference type="Google" id="ProtNLM"/>
    </source>
</evidence>